<dbReference type="AlphaFoldDB" id="A0A540V9S0"/>
<keyword evidence="4 8" id="KW-0812">Transmembrane</keyword>
<gene>
    <name evidence="10" type="ORF">FKZ61_20980</name>
</gene>
<keyword evidence="5" id="KW-0201">Cytochrome c-type biogenesis</keyword>
<sequence>MGTVTASKTMRRRLTGWDVAALLLNLTAVGAMALVMWAALLYARPAVNLAGDEQIAQRIFYIHMGCNIGALAGFLCSLVGSGLYLFTRRLDWDRVAQAGVEVGTLFGCGTILTGIFWAKPAWNTYWTWDPRLTTATITVLLYVAYLLFRNGIDNRHTRARFGSIYAVFAFLSVPLTYYSARWFRSIHPVVFGGSNPEAQGDFETIGPTMSQTLSIAMVGFLVLYVALMWLRWRQLRLADRLEELREELET</sequence>
<protein>
    <recommendedName>
        <fullName evidence="3">Heme exporter protein C</fullName>
    </recommendedName>
</protein>
<dbReference type="GO" id="GO:0015232">
    <property type="term" value="F:heme transmembrane transporter activity"/>
    <property type="evidence" value="ECO:0007669"/>
    <property type="project" value="InterPro"/>
</dbReference>
<evidence type="ECO:0000256" key="7">
    <source>
        <dbReference type="ARBA" id="ARBA00023136"/>
    </source>
</evidence>
<evidence type="ECO:0000256" key="3">
    <source>
        <dbReference type="ARBA" id="ARBA00016463"/>
    </source>
</evidence>
<dbReference type="RefSeq" id="WP_141612124.1">
    <property type="nucleotide sequence ID" value="NZ_VIGC02000038.1"/>
</dbReference>
<dbReference type="GO" id="GO:0005886">
    <property type="term" value="C:plasma membrane"/>
    <property type="evidence" value="ECO:0007669"/>
    <property type="project" value="TreeGrafter"/>
</dbReference>
<keyword evidence="11" id="KW-1185">Reference proteome</keyword>
<evidence type="ECO:0000256" key="4">
    <source>
        <dbReference type="ARBA" id="ARBA00022692"/>
    </source>
</evidence>
<reference evidence="10 11" key="1">
    <citation type="submission" date="2019-06" db="EMBL/GenBank/DDBJ databases">
        <title>Genome sequence of Litorilinea aerophila BAA-2444.</title>
        <authorList>
            <person name="Maclea K.S."/>
            <person name="Maurais E.G."/>
            <person name="Iannazzi L.C."/>
        </authorList>
    </citation>
    <scope>NUCLEOTIDE SEQUENCE [LARGE SCALE GENOMIC DNA]</scope>
    <source>
        <strain evidence="10 11">ATCC BAA-2444</strain>
    </source>
</reference>
<dbReference type="InterPro" id="IPR002541">
    <property type="entry name" value="Cyt_c_assembly"/>
</dbReference>
<dbReference type="EMBL" id="VIGC01000038">
    <property type="protein sequence ID" value="TQE93516.1"/>
    <property type="molecule type" value="Genomic_DNA"/>
</dbReference>
<dbReference type="PRINTS" id="PR01386">
    <property type="entry name" value="CCMCBIOGNSIS"/>
</dbReference>
<comment type="similarity">
    <text evidence="2">Belongs to the CcmC/CycZ/HelC family.</text>
</comment>
<dbReference type="GO" id="GO:0017004">
    <property type="term" value="P:cytochrome complex assembly"/>
    <property type="evidence" value="ECO:0007669"/>
    <property type="project" value="UniProtKB-KW"/>
</dbReference>
<feature type="transmembrane region" description="Helical" evidence="8">
    <location>
        <begin position="20"/>
        <end position="40"/>
    </location>
</feature>
<dbReference type="Proteomes" id="UP000317371">
    <property type="component" value="Unassembled WGS sequence"/>
</dbReference>
<dbReference type="PANTHER" id="PTHR30071:SF1">
    <property type="entry name" value="CYTOCHROME B_B6 PROTEIN-RELATED"/>
    <property type="match status" value="1"/>
</dbReference>
<evidence type="ECO:0000256" key="2">
    <source>
        <dbReference type="ARBA" id="ARBA00005840"/>
    </source>
</evidence>
<dbReference type="PANTHER" id="PTHR30071">
    <property type="entry name" value="HEME EXPORTER PROTEIN C"/>
    <property type="match status" value="1"/>
</dbReference>
<comment type="subcellular location">
    <subcellularLocation>
        <location evidence="1">Membrane</location>
        <topology evidence="1">Multi-pass membrane protein</topology>
    </subcellularLocation>
</comment>
<comment type="caution">
    <text evidence="10">The sequence shown here is derived from an EMBL/GenBank/DDBJ whole genome shotgun (WGS) entry which is preliminary data.</text>
</comment>
<feature type="transmembrane region" description="Helical" evidence="8">
    <location>
        <begin position="160"/>
        <end position="180"/>
    </location>
</feature>
<feature type="transmembrane region" description="Helical" evidence="8">
    <location>
        <begin position="130"/>
        <end position="148"/>
    </location>
</feature>
<dbReference type="Pfam" id="PF01578">
    <property type="entry name" value="Cytochrom_C_asm"/>
    <property type="match status" value="1"/>
</dbReference>
<evidence type="ECO:0000313" key="10">
    <source>
        <dbReference type="EMBL" id="TQE93516.1"/>
    </source>
</evidence>
<proteinExistence type="inferred from homology"/>
<dbReference type="GO" id="GO:0020037">
    <property type="term" value="F:heme binding"/>
    <property type="evidence" value="ECO:0007669"/>
    <property type="project" value="InterPro"/>
</dbReference>
<evidence type="ECO:0000256" key="5">
    <source>
        <dbReference type="ARBA" id="ARBA00022748"/>
    </source>
</evidence>
<dbReference type="InterPro" id="IPR003557">
    <property type="entry name" value="Cyt_c_biogenesis_CcmC"/>
</dbReference>
<dbReference type="InterPro" id="IPR045062">
    <property type="entry name" value="Cyt_c_biogenesis_CcsA/CcmC"/>
</dbReference>
<evidence type="ECO:0000256" key="1">
    <source>
        <dbReference type="ARBA" id="ARBA00004141"/>
    </source>
</evidence>
<feature type="transmembrane region" description="Helical" evidence="8">
    <location>
        <begin position="60"/>
        <end position="86"/>
    </location>
</feature>
<organism evidence="10 11">
    <name type="scientific">Litorilinea aerophila</name>
    <dbReference type="NCBI Taxonomy" id="1204385"/>
    <lineage>
        <taxon>Bacteria</taxon>
        <taxon>Bacillati</taxon>
        <taxon>Chloroflexota</taxon>
        <taxon>Caldilineae</taxon>
        <taxon>Caldilineales</taxon>
        <taxon>Caldilineaceae</taxon>
        <taxon>Litorilinea</taxon>
    </lineage>
</organism>
<dbReference type="OrthoDB" id="9814290at2"/>
<feature type="transmembrane region" description="Helical" evidence="8">
    <location>
        <begin position="98"/>
        <end position="118"/>
    </location>
</feature>
<evidence type="ECO:0000259" key="9">
    <source>
        <dbReference type="Pfam" id="PF01578"/>
    </source>
</evidence>
<evidence type="ECO:0000256" key="8">
    <source>
        <dbReference type="SAM" id="Phobius"/>
    </source>
</evidence>
<evidence type="ECO:0000313" key="11">
    <source>
        <dbReference type="Proteomes" id="UP000317371"/>
    </source>
</evidence>
<feature type="domain" description="Cytochrome c assembly protein" evidence="9">
    <location>
        <begin position="28"/>
        <end position="186"/>
    </location>
</feature>
<accession>A0A540V9S0</accession>
<name>A0A540V9S0_9CHLR</name>
<keyword evidence="7 8" id="KW-0472">Membrane</keyword>
<keyword evidence="6 8" id="KW-1133">Transmembrane helix</keyword>
<dbReference type="InParanoid" id="A0A540V9S0"/>
<evidence type="ECO:0000256" key="6">
    <source>
        <dbReference type="ARBA" id="ARBA00022989"/>
    </source>
</evidence>
<feature type="transmembrane region" description="Helical" evidence="8">
    <location>
        <begin position="212"/>
        <end position="230"/>
    </location>
</feature>